<comment type="caution">
    <text evidence="1">The sequence shown here is derived from an EMBL/GenBank/DDBJ whole genome shotgun (WGS) entry which is preliminary data.</text>
</comment>
<dbReference type="EMBL" id="BARS01045072">
    <property type="protein sequence ID" value="GAG29224.1"/>
    <property type="molecule type" value="Genomic_DNA"/>
</dbReference>
<dbReference type="AlphaFoldDB" id="X0WE11"/>
<organism evidence="1">
    <name type="scientific">marine sediment metagenome</name>
    <dbReference type="NCBI Taxonomy" id="412755"/>
    <lineage>
        <taxon>unclassified sequences</taxon>
        <taxon>metagenomes</taxon>
        <taxon>ecological metagenomes</taxon>
    </lineage>
</organism>
<reference evidence="1" key="1">
    <citation type="journal article" date="2014" name="Front. Microbiol.">
        <title>High frequency of phylogenetically diverse reductive dehalogenase-homologous genes in deep subseafloor sedimentary metagenomes.</title>
        <authorList>
            <person name="Kawai M."/>
            <person name="Futagami T."/>
            <person name="Toyoda A."/>
            <person name="Takaki Y."/>
            <person name="Nishi S."/>
            <person name="Hori S."/>
            <person name="Arai W."/>
            <person name="Tsubouchi T."/>
            <person name="Morono Y."/>
            <person name="Uchiyama I."/>
            <person name="Ito T."/>
            <person name="Fujiyama A."/>
            <person name="Inagaki F."/>
            <person name="Takami H."/>
        </authorList>
    </citation>
    <scope>NUCLEOTIDE SEQUENCE</scope>
    <source>
        <strain evidence="1">Expedition CK06-06</strain>
    </source>
</reference>
<proteinExistence type="predicted"/>
<feature type="non-terminal residue" evidence="1">
    <location>
        <position position="70"/>
    </location>
</feature>
<sequence>MAEPFLQQSGLPFAEVLTGEAIERAFAQHGALFAQEDIFSTSIVLWAFLAQVLRGGKGAACAAAVADIAT</sequence>
<accession>X0WE11</accession>
<name>X0WE11_9ZZZZ</name>
<evidence type="ECO:0000313" key="1">
    <source>
        <dbReference type="EMBL" id="GAG29224.1"/>
    </source>
</evidence>
<gene>
    <name evidence="1" type="ORF">S01H1_68004</name>
</gene>
<protein>
    <submittedName>
        <fullName evidence="1">Uncharacterized protein</fullName>
    </submittedName>
</protein>